<protein>
    <submittedName>
        <fullName evidence="2">Aminoglycoside phosphotransferase (APT) family kinase protein</fullName>
    </submittedName>
</protein>
<organism evidence="2 3">
    <name type="scientific">Actinopolymorpha rutila</name>
    <dbReference type="NCBI Taxonomy" id="446787"/>
    <lineage>
        <taxon>Bacteria</taxon>
        <taxon>Bacillati</taxon>
        <taxon>Actinomycetota</taxon>
        <taxon>Actinomycetes</taxon>
        <taxon>Propionibacteriales</taxon>
        <taxon>Actinopolymorphaceae</taxon>
        <taxon>Actinopolymorpha</taxon>
    </lineage>
</organism>
<comment type="caution">
    <text evidence="2">The sequence shown here is derived from an EMBL/GenBank/DDBJ whole genome shotgun (WGS) entry which is preliminary data.</text>
</comment>
<evidence type="ECO:0000259" key="1">
    <source>
        <dbReference type="Pfam" id="PF01636"/>
    </source>
</evidence>
<evidence type="ECO:0000313" key="3">
    <source>
        <dbReference type="Proteomes" id="UP000579605"/>
    </source>
</evidence>
<dbReference type="InterPro" id="IPR002575">
    <property type="entry name" value="Aminoglycoside_PTrfase"/>
</dbReference>
<evidence type="ECO:0000313" key="2">
    <source>
        <dbReference type="EMBL" id="NYH92899.1"/>
    </source>
</evidence>
<dbReference type="EMBL" id="JACBZH010000001">
    <property type="protein sequence ID" value="NYH92899.1"/>
    <property type="molecule type" value="Genomic_DNA"/>
</dbReference>
<feature type="domain" description="Aminoglycoside phosphotransferase" evidence="1">
    <location>
        <begin position="36"/>
        <end position="206"/>
    </location>
</feature>
<keyword evidence="2" id="KW-0418">Kinase</keyword>
<dbReference type="Pfam" id="PF01636">
    <property type="entry name" value="APH"/>
    <property type="match status" value="1"/>
</dbReference>
<dbReference type="Gene3D" id="3.90.1200.10">
    <property type="match status" value="1"/>
</dbReference>
<dbReference type="RefSeq" id="WP_179790318.1">
    <property type="nucleotide sequence ID" value="NZ_BAAARR010000019.1"/>
</dbReference>
<gene>
    <name evidence="2" type="ORF">F4554_005537</name>
</gene>
<dbReference type="AlphaFoldDB" id="A0A852ZU90"/>
<proteinExistence type="predicted"/>
<reference evidence="2 3" key="1">
    <citation type="submission" date="2020-07" db="EMBL/GenBank/DDBJ databases">
        <title>Sequencing the genomes of 1000 actinobacteria strains.</title>
        <authorList>
            <person name="Klenk H.-P."/>
        </authorList>
    </citation>
    <scope>NUCLEOTIDE SEQUENCE [LARGE SCALE GENOMIC DNA]</scope>
    <source>
        <strain evidence="2 3">DSM 18448</strain>
    </source>
</reference>
<dbReference type="InterPro" id="IPR011009">
    <property type="entry name" value="Kinase-like_dom_sf"/>
</dbReference>
<dbReference type="GO" id="GO:0016301">
    <property type="term" value="F:kinase activity"/>
    <property type="evidence" value="ECO:0007669"/>
    <property type="project" value="UniProtKB-KW"/>
</dbReference>
<sequence>MSGSMDAEQLVGVANDQRGYGLTLVGEAEQGETSGAAYVRWPDGREGVITRTNAPLAQMQQTARVVESLRRRGLPVPRQEPIRLDDEFWTVLILQERLPGSPPKVANGPVIEAMLAMNEHFIGALADRPDVPLRQLWLQRSNPDYPRHDLLAGYDNRTRRMLDLIRDVGNDGPDELTGDDLVHPDYTPPNVLFDKTGQISGIVDWNGGVARGDRCFALVGLRADLTLGAWMQANHPQVHQEAIDRLDNYLTRVLDPTLMRRYWAHCTLHRLHWTITFNNTEAIDMALRLGNLYLR</sequence>
<accession>A0A852ZU90</accession>
<keyword evidence="2" id="KW-0808">Transferase</keyword>
<name>A0A852ZU90_9ACTN</name>
<dbReference type="Proteomes" id="UP000579605">
    <property type="component" value="Unassembled WGS sequence"/>
</dbReference>
<dbReference type="SUPFAM" id="SSF56112">
    <property type="entry name" value="Protein kinase-like (PK-like)"/>
    <property type="match status" value="1"/>
</dbReference>
<keyword evidence="3" id="KW-1185">Reference proteome</keyword>